<keyword evidence="5" id="KW-0680">Restriction system</keyword>
<dbReference type="OrthoDB" id="9813719at2"/>
<name>A0A1G8NMF0_9RHOB</name>
<dbReference type="STRING" id="490829.SAMN05421850_105261"/>
<keyword evidence="3 7" id="KW-0808">Transferase</keyword>
<dbReference type="PROSITE" id="PS51679">
    <property type="entry name" value="SAM_MT_C5"/>
    <property type="match status" value="1"/>
</dbReference>
<evidence type="ECO:0000313" key="10">
    <source>
        <dbReference type="Proteomes" id="UP000199340"/>
    </source>
</evidence>
<keyword evidence="2 7" id="KW-0489">Methyltransferase</keyword>
<dbReference type="InterPro" id="IPR001525">
    <property type="entry name" value="C5_MeTfrase"/>
</dbReference>
<dbReference type="InterPro" id="IPR050390">
    <property type="entry name" value="C5-Methyltransferase"/>
</dbReference>
<reference evidence="9 10" key="1">
    <citation type="submission" date="2016-10" db="EMBL/GenBank/DDBJ databases">
        <authorList>
            <person name="de Groot N.N."/>
        </authorList>
    </citation>
    <scope>NUCLEOTIDE SEQUENCE [LARGE SCALE GENOMIC DNA]</scope>
    <source>
        <strain evidence="9 10">DSM 28010</strain>
    </source>
</reference>
<evidence type="ECO:0000256" key="7">
    <source>
        <dbReference type="PROSITE-ProRule" id="PRU01016"/>
    </source>
</evidence>
<evidence type="ECO:0000256" key="8">
    <source>
        <dbReference type="RuleBase" id="RU000416"/>
    </source>
</evidence>
<feature type="active site" evidence="7">
    <location>
        <position position="78"/>
    </location>
</feature>
<dbReference type="EMBL" id="FNEB01000005">
    <property type="protein sequence ID" value="SDI81312.1"/>
    <property type="molecule type" value="Genomic_DNA"/>
</dbReference>
<dbReference type="Pfam" id="PF00145">
    <property type="entry name" value="DNA_methylase"/>
    <property type="match status" value="1"/>
</dbReference>
<evidence type="ECO:0000256" key="5">
    <source>
        <dbReference type="ARBA" id="ARBA00022747"/>
    </source>
</evidence>
<comment type="catalytic activity">
    <reaction evidence="6">
        <text>a 2'-deoxycytidine in DNA + S-adenosyl-L-methionine = a 5-methyl-2'-deoxycytidine in DNA + S-adenosyl-L-homocysteine + H(+)</text>
        <dbReference type="Rhea" id="RHEA:13681"/>
        <dbReference type="Rhea" id="RHEA-COMP:11369"/>
        <dbReference type="Rhea" id="RHEA-COMP:11370"/>
        <dbReference type="ChEBI" id="CHEBI:15378"/>
        <dbReference type="ChEBI" id="CHEBI:57856"/>
        <dbReference type="ChEBI" id="CHEBI:59789"/>
        <dbReference type="ChEBI" id="CHEBI:85452"/>
        <dbReference type="ChEBI" id="CHEBI:85454"/>
        <dbReference type="EC" id="2.1.1.37"/>
    </reaction>
</comment>
<keyword evidence="4 7" id="KW-0949">S-adenosyl-L-methionine</keyword>
<dbReference type="PANTHER" id="PTHR10629:SF52">
    <property type="entry name" value="DNA (CYTOSINE-5)-METHYLTRANSFERASE 1"/>
    <property type="match status" value="1"/>
</dbReference>
<evidence type="ECO:0000313" key="9">
    <source>
        <dbReference type="EMBL" id="SDI81312.1"/>
    </source>
</evidence>
<gene>
    <name evidence="9" type="ORF">SAMN05421850_105261</name>
</gene>
<dbReference type="PRINTS" id="PR00105">
    <property type="entry name" value="C5METTRFRASE"/>
</dbReference>
<evidence type="ECO:0000256" key="4">
    <source>
        <dbReference type="ARBA" id="ARBA00022691"/>
    </source>
</evidence>
<dbReference type="Gene3D" id="3.40.50.150">
    <property type="entry name" value="Vaccinia Virus protein VP39"/>
    <property type="match status" value="1"/>
</dbReference>
<dbReference type="InterPro" id="IPR029063">
    <property type="entry name" value="SAM-dependent_MTases_sf"/>
</dbReference>
<dbReference type="InterPro" id="IPR031303">
    <property type="entry name" value="C5_meth_CS"/>
</dbReference>
<organism evidence="9 10">
    <name type="scientific">Lutimaribacter saemankumensis</name>
    <dbReference type="NCBI Taxonomy" id="490829"/>
    <lineage>
        <taxon>Bacteria</taxon>
        <taxon>Pseudomonadati</taxon>
        <taxon>Pseudomonadota</taxon>
        <taxon>Alphaproteobacteria</taxon>
        <taxon>Rhodobacterales</taxon>
        <taxon>Roseobacteraceae</taxon>
        <taxon>Lutimaribacter</taxon>
    </lineage>
</organism>
<dbReference type="AlphaFoldDB" id="A0A1G8NMF0"/>
<dbReference type="GO" id="GO:0032259">
    <property type="term" value="P:methylation"/>
    <property type="evidence" value="ECO:0007669"/>
    <property type="project" value="UniProtKB-KW"/>
</dbReference>
<dbReference type="Gene3D" id="3.90.120.10">
    <property type="entry name" value="DNA Methylase, subunit A, domain 2"/>
    <property type="match status" value="1"/>
</dbReference>
<dbReference type="PANTHER" id="PTHR10629">
    <property type="entry name" value="CYTOSINE-SPECIFIC METHYLTRANSFERASE"/>
    <property type="match status" value="1"/>
</dbReference>
<dbReference type="Proteomes" id="UP000199340">
    <property type="component" value="Unassembled WGS sequence"/>
</dbReference>
<evidence type="ECO:0000256" key="3">
    <source>
        <dbReference type="ARBA" id="ARBA00022679"/>
    </source>
</evidence>
<comment type="similarity">
    <text evidence="7 8">Belongs to the class I-like SAM-binding methyltransferase superfamily. C5-methyltransferase family.</text>
</comment>
<sequence length="353" mass="38972">MNACVDLFCGCGGLSLGASAAGFEPRVAVDVDSVLSSSYERNHKRGKLLVADLFELEPSILLEHLGSAPFGVFGGPPCQGFSSIGRRIPNDPRNDLILRFFHFVSELRPAFFIMENVPGLLNARNRPLLDDGLRKLPRDFVILEPKIVDASKFGAATRRRRVFVVGADTSQIAPFPSSLLDPPETDEITVQDAIGGLPPPGKKDKCKITLDPFGERLDLMFSPHDMDYREKGVSGFQCTTHRLEIQERFSKVPQGGKDTKSRYPRLAWDKPAPTLRAGTGSDRGSFQAARPIHPVEPRVISVREAARIQGFPDWFEFHDTKWHSHRMIGNSVSPIVSRAIFSRIANHVSGCSG</sequence>
<dbReference type="NCBIfam" id="TIGR00675">
    <property type="entry name" value="dcm"/>
    <property type="match status" value="1"/>
</dbReference>
<evidence type="ECO:0000256" key="2">
    <source>
        <dbReference type="ARBA" id="ARBA00022603"/>
    </source>
</evidence>
<keyword evidence="10" id="KW-1185">Reference proteome</keyword>
<dbReference type="GO" id="GO:0009307">
    <property type="term" value="P:DNA restriction-modification system"/>
    <property type="evidence" value="ECO:0007669"/>
    <property type="project" value="UniProtKB-KW"/>
</dbReference>
<dbReference type="PROSITE" id="PS00095">
    <property type="entry name" value="C5_MTASE_2"/>
    <property type="match status" value="1"/>
</dbReference>
<proteinExistence type="inferred from homology"/>
<accession>A0A1G8NMF0</accession>
<protein>
    <recommendedName>
        <fullName evidence="1">DNA (cytosine-5-)-methyltransferase</fullName>
        <ecNumber evidence="1">2.1.1.37</ecNumber>
    </recommendedName>
</protein>
<dbReference type="GO" id="GO:0003886">
    <property type="term" value="F:DNA (cytosine-5-)-methyltransferase activity"/>
    <property type="evidence" value="ECO:0007669"/>
    <property type="project" value="UniProtKB-EC"/>
</dbReference>
<evidence type="ECO:0000256" key="6">
    <source>
        <dbReference type="ARBA" id="ARBA00047422"/>
    </source>
</evidence>
<dbReference type="EC" id="2.1.1.37" evidence="1"/>
<dbReference type="SUPFAM" id="SSF53335">
    <property type="entry name" value="S-adenosyl-L-methionine-dependent methyltransferases"/>
    <property type="match status" value="1"/>
</dbReference>
<evidence type="ECO:0000256" key="1">
    <source>
        <dbReference type="ARBA" id="ARBA00011975"/>
    </source>
</evidence>